<reference evidence="2" key="1">
    <citation type="journal article" date="2019" name="Int. J. Syst. Evol. Microbiol.">
        <title>The Global Catalogue of Microorganisms (GCM) 10K type strain sequencing project: providing services to taxonomists for standard genome sequencing and annotation.</title>
        <authorList>
            <consortium name="The Broad Institute Genomics Platform"/>
            <consortium name="The Broad Institute Genome Sequencing Center for Infectious Disease"/>
            <person name="Wu L."/>
            <person name="Ma J."/>
        </authorList>
    </citation>
    <scope>NUCLEOTIDE SEQUENCE [LARGE SCALE GENOMIC DNA]</scope>
    <source>
        <strain evidence="2">CECT 8531</strain>
    </source>
</reference>
<accession>A0ABV8RJA1</accession>
<comment type="caution">
    <text evidence="1">The sequence shown here is derived from an EMBL/GenBank/DDBJ whole genome shotgun (WGS) entry which is preliminary data.</text>
</comment>
<organism evidence="1 2">
    <name type="scientific">Sphingorhabdus arenilitoris</name>
    <dbReference type="NCBI Taxonomy" id="1490041"/>
    <lineage>
        <taxon>Bacteria</taxon>
        <taxon>Pseudomonadati</taxon>
        <taxon>Pseudomonadota</taxon>
        <taxon>Alphaproteobacteria</taxon>
        <taxon>Sphingomonadales</taxon>
        <taxon>Sphingomonadaceae</taxon>
        <taxon>Sphingorhabdus</taxon>
    </lineage>
</organism>
<dbReference type="Proteomes" id="UP001595887">
    <property type="component" value="Unassembled WGS sequence"/>
</dbReference>
<dbReference type="Pfam" id="PF13561">
    <property type="entry name" value="adh_short_C2"/>
    <property type="match status" value="1"/>
</dbReference>
<dbReference type="Gene3D" id="3.40.50.720">
    <property type="entry name" value="NAD(P)-binding Rossmann-like Domain"/>
    <property type="match status" value="1"/>
</dbReference>
<dbReference type="SUPFAM" id="SSF51735">
    <property type="entry name" value="NAD(P)-binding Rossmann-fold domains"/>
    <property type="match status" value="1"/>
</dbReference>
<name>A0ABV8RJA1_9SPHN</name>
<evidence type="ECO:0000313" key="2">
    <source>
        <dbReference type="Proteomes" id="UP001595887"/>
    </source>
</evidence>
<dbReference type="Pfam" id="PF00106">
    <property type="entry name" value="adh_short"/>
    <property type="match status" value="1"/>
</dbReference>
<dbReference type="PANTHER" id="PTHR43975">
    <property type="entry name" value="ZGC:101858"/>
    <property type="match status" value="1"/>
</dbReference>
<evidence type="ECO:0000313" key="1">
    <source>
        <dbReference type="EMBL" id="MFC4292585.1"/>
    </source>
</evidence>
<dbReference type="RefSeq" id="WP_381423397.1">
    <property type="nucleotide sequence ID" value="NZ_JBHSDH010000013.1"/>
</dbReference>
<protein>
    <submittedName>
        <fullName evidence="1">SDR family oxidoreductase</fullName>
    </submittedName>
</protein>
<gene>
    <name evidence="1" type="ORF">ACFOWX_09195</name>
</gene>
<sequence length="252" mass="26131">MSRRIVITGAASGIGLALYRQVKAAGDIPIGLDRQQGEGCDLVCDLTDAAAIAATVEKLDAPLAGLALVAGVPGTAPIATILAVNIHAPRLLTEALLPKLRKGAAIVAVSSITALRCDASAEELDRMLSFAPDQLAAACQNRDGKAAYELSKALLNRWATLQTFELSDKHIRINTVSPGPVETPILADFEASIGTEKIAAAARIAGRHGRPDEIAASVAFLLSDAASWVNGTDLKVDGGYHAKRLGPVRGGD</sequence>
<keyword evidence="2" id="KW-1185">Reference proteome</keyword>
<dbReference type="PRINTS" id="PR00081">
    <property type="entry name" value="GDHRDH"/>
</dbReference>
<proteinExistence type="predicted"/>
<dbReference type="PANTHER" id="PTHR43975:SF2">
    <property type="entry name" value="EG:BACR7A4.14 PROTEIN-RELATED"/>
    <property type="match status" value="1"/>
</dbReference>
<dbReference type="EMBL" id="JBHSDH010000013">
    <property type="protein sequence ID" value="MFC4292585.1"/>
    <property type="molecule type" value="Genomic_DNA"/>
</dbReference>
<dbReference type="InterPro" id="IPR002347">
    <property type="entry name" value="SDR_fam"/>
</dbReference>
<dbReference type="InterPro" id="IPR036291">
    <property type="entry name" value="NAD(P)-bd_dom_sf"/>
</dbReference>